<evidence type="ECO:0000313" key="5">
    <source>
        <dbReference type="EMBL" id="QYC43343.1"/>
    </source>
</evidence>
<dbReference type="Pfam" id="PF01053">
    <property type="entry name" value="Cys_Met_Meta_PP"/>
    <property type="match status" value="1"/>
</dbReference>
<dbReference type="InterPro" id="IPR015421">
    <property type="entry name" value="PyrdxlP-dep_Trfase_major"/>
</dbReference>
<dbReference type="Gene3D" id="3.40.640.10">
    <property type="entry name" value="Type I PLP-dependent aspartate aminotransferase-like (Major domain)"/>
    <property type="match status" value="1"/>
</dbReference>
<keyword evidence="5" id="KW-0456">Lyase</keyword>
<accession>A0ABX8U6Q9</accession>
<dbReference type="InterPro" id="IPR000277">
    <property type="entry name" value="Cys/Met-Metab_PyrdxlP-dep_enz"/>
</dbReference>
<sequence>MVGIPLVHEGEDVKLCPMNDEWICGRLGEDEPWTLGAVNPPVFENSLFTFATAEELGEAIRNEDERYVYWRGTNPTVDLAQRKLAALERGERAKCFGSGMGAIAATISSQVSAGDHVLVLGAVYGPTTQFLRYLEKFGVTHTHVGDLAECDSAINERTRLLYFESPSYMAYAIVDIAEVAAWARGRGLVTVMDNTWSTPLFQKPLTLGVDLVVHSLSKYIGGHSDLVGGVVVGPARLVRPLALTEYQLYGAAMSPHDAAKVIKGLRTLSVRMAAHQERGLAVARFLAGHPGVREVNHPGLPSHPGHAIAARQMSGFSSLFSVELATDDTHQVATFLDRLRHFRIGVSWGGFESLVNAPALSTEESVRATMGIPAGLVRLSVGLEPAGTLIEDLDHALKGVNGMTDRSSREKDLSPQVHPN</sequence>
<dbReference type="PANTHER" id="PTHR11808">
    <property type="entry name" value="TRANS-SULFURATION ENZYME FAMILY MEMBER"/>
    <property type="match status" value="1"/>
</dbReference>
<gene>
    <name evidence="5" type="primary">mdeA4</name>
    <name evidence="5" type="ORF">Nocox_28795</name>
</gene>
<dbReference type="PIRSF" id="PIRSF001434">
    <property type="entry name" value="CGS"/>
    <property type="match status" value="1"/>
</dbReference>
<evidence type="ECO:0000256" key="3">
    <source>
        <dbReference type="RuleBase" id="RU362118"/>
    </source>
</evidence>
<keyword evidence="6" id="KW-1185">Reference proteome</keyword>
<evidence type="ECO:0000256" key="4">
    <source>
        <dbReference type="SAM" id="MobiDB-lite"/>
    </source>
</evidence>
<name>A0ABX8U6Q9_9ACTN</name>
<dbReference type="InterPro" id="IPR015422">
    <property type="entry name" value="PyrdxlP-dep_Trfase_small"/>
</dbReference>
<dbReference type="SUPFAM" id="SSF53383">
    <property type="entry name" value="PLP-dependent transferases"/>
    <property type="match status" value="1"/>
</dbReference>
<protein>
    <submittedName>
        <fullName evidence="5">Methionine gamma-lyase</fullName>
        <ecNumber evidence="5">4.4.1.11</ecNumber>
    </submittedName>
</protein>
<proteinExistence type="inferred from homology"/>
<evidence type="ECO:0000256" key="1">
    <source>
        <dbReference type="ARBA" id="ARBA00001933"/>
    </source>
</evidence>
<dbReference type="EMBL" id="CP068985">
    <property type="protein sequence ID" value="QYC43343.1"/>
    <property type="molecule type" value="Genomic_DNA"/>
</dbReference>
<organism evidence="5 6">
    <name type="scientific">Nonomuraea coxensis DSM 45129</name>
    <dbReference type="NCBI Taxonomy" id="1122611"/>
    <lineage>
        <taxon>Bacteria</taxon>
        <taxon>Bacillati</taxon>
        <taxon>Actinomycetota</taxon>
        <taxon>Actinomycetes</taxon>
        <taxon>Streptosporangiales</taxon>
        <taxon>Streptosporangiaceae</taxon>
        <taxon>Nonomuraea</taxon>
    </lineage>
</organism>
<dbReference type="PANTHER" id="PTHR11808:SF80">
    <property type="entry name" value="CYSTATHIONINE GAMMA-LYASE"/>
    <property type="match status" value="1"/>
</dbReference>
<dbReference type="InterPro" id="IPR015424">
    <property type="entry name" value="PyrdxlP-dep_Trfase"/>
</dbReference>
<feature type="region of interest" description="Disordered" evidence="4">
    <location>
        <begin position="401"/>
        <end position="420"/>
    </location>
</feature>
<reference evidence="5 6" key="1">
    <citation type="journal article" date="2021" name="ACS Chem. Biol.">
        <title>Genomic-Led Discovery of a Novel Glycopeptide Antibiotic by Nonomuraea coxensis DSM 45129.</title>
        <authorList>
            <person name="Yushchuk O."/>
            <person name="Vior N.M."/>
            <person name="Andreo-Vidal A."/>
            <person name="Berini F."/>
            <person name="Ruckert C."/>
            <person name="Busche T."/>
            <person name="Binda E."/>
            <person name="Kalinowski J."/>
            <person name="Truman A.W."/>
            <person name="Marinelli F."/>
        </authorList>
    </citation>
    <scope>NUCLEOTIDE SEQUENCE [LARGE SCALE GENOMIC DNA]</scope>
    <source>
        <strain evidence="5 6">DSM 45129</strain>
    </source>
</reference>
<dbReference type="EC" id="4.4.1.11" evidence="5"/>
<dbReference type="Proteomes" id="UP000824681">
    <property type="component" value="Chromosome"/>
</dbReference>
<evidence type="ECO:0000256" key="2">
    <source>
        <dbReference type="ARBA" id="ARBA00022898"/>
    </source>
</evidence>
<comment type="similarity">
    <text evidence="3">Belongs to the trans-sulfuration enzymes family.</text>
</comment>
<evidence type="ECO:0000313" key="6">
    <source>
        <dbReference type="Proteomes" id="UP000824681"/>
    </source>
</evidence>
<keyword evidence="2 3" id="KW-0663">Pyridoxal phosphate</keyword>
<comment type="cofactor">
    <cofactor evidence="1 3">
        <name>pyridoxal 5'-phosphate</name>
        <dbReference type="ChEBI" id="CHEBI:597326"/>
    </cofactor>
</comment>
<dbReference type="GO" id="GO:0018826">
    <property type="term" value="F:methionine gamma-lyase activity"/>
    <property type="evidence" value="ECO:0007669"/>
    <property type="project" value="UniProtKB-EC"/>
</dbReference>
<dbReference type="CDD" id="cd00614">
    <property type="entry name" value="CGS_like"/>
    <property type="match status" value="1"/>
</dbReference>
<dbReference type="Gene3D" id="3.90.1150.10">
    <property type="entry name" value="Aspartate Aminotransferase, domain 1"/>
    <property type="match status" value="1"/>
</dbReference>